<dbReference type="Pfam" id="PF13462">
    <property type="entry name" value="Thioredoxin_4"/>
    <property type="match status" value="1"/>
</dbReference>
<dbReference type="PROSITE" id="PS51352">
    <property type="entry name" value="THIOREDOXIN_2"/>
    <property type="match status" value="1"/>
</dbReference>
<dbReference type="SUPFAM" id="SSF52833">
    <property type="entry name" value="Thioredoxin-like"/>
    <property type="match status" value="1"/>
</dbReference>
<gene>
    <name evidence="4" type="ORF">ACFOGP_18990</name>
</gene>
<dbReference type="InterPro" id="IPR051470">
    <property type="entry name" value="Thiol:disulfide_interchange"/>
</dbReference>
<evidence type="ECO:0000259" key="3">
    <source>
        <dbReference type="PROSITE" id="PS51352"/>
    </source>
</evidence>
<dbReference type="Proteomes" id="UP001595632">
    <property type="component" value="Unassembled WGS sequence"/>
</dbReference>
<feature type="domain" description="Thioredoxin" evidence="3">
    <location>
        <begin position="61"/>
        <end position="248"/>
    </location>
</feature>
<keyword evidence="2" id="KW-0732">Signal</keyword>
<reference evidence="5" key="1">
    <citation type="journal article" date="2019" name="Int. J. Syst. Evol. Microbiol.">
        <title>The Global Catalogue of Microorganisms (GCM) 10K type strain sequencing project: providing services to taxonomists for standard genome sequencing and annotation.</title>
        <authorList>
            <consortium name="The Broad Institute Genomics Platform"/>
            <consortium name="The Broad Institute Genome Sequencing Center for Infectious Disease"/>
            <person name="Wu L."/>
            <person name="Ma J."/>
        </authorList>
    </citation>
    <scope>NUCLEOTIDE SEQUENCE [LARGE SCALE GENOMIC DNA]</scope>
    <source>
        <strain evidence="5">KCTC 52366</strain>
    </source>
</reference>
<comment type="caution">
    <text evidence="4">The sequence shown here is derived from an EMBL/GenBank/DDBJ whole genome shotgun (WGS) entry which is preliminary data.</text>
</comment>
<dbReference type="RefSeq" id="WP_275634383.1">
    <property type="nucleotide sequence ID" value="NZ_JARGYD010000009.1"/>
</dbReference>
<dbReference type="InterPro" id="IPR041205">
    <property type="entry name" value="ScsC_N"/>
</dbReference>
<dbReference type="InterPro" id="IPR036249">
    <property type="entry name" value="Thioredoxin-like_sf"/>
</dbReference>
<comment type="function">
    <text evidence="1">May be required for disulfide bond formation in some proteins.</text>
</comment>
<dbReference type="PANTHER" id="PTHR35272:SF3">
    <property type="entry name" value="THIOL:DISULFIDE INTERCHANGE PROTEIN DSBC"/>
    <property type="match status" value="1"/>
</dbReference>
<keyword evidence="5" id="KW-1185">Reference proteome</keyword>
<evidence type="ECO:0000256" key="1">
    <source>
        <dbReference type="ARBA" id="ARBA00003565"/>
    </source>
</evidence>
<dbReference type="PANTHER" id="PTHR35272">
    <property type="entry name" value="THIOL:DISULFIDE INTERCHANGE PROTEIN DSBC-RELATED"/>
    <property type="match status" value="1"/>
</dbReference>
<sequence length="250" mass="27710">MKTRLPLVAALVAMTATPLAAFDLSQMTEEERMIFRSEVRNYLMDNPEVLLEAINVLEQRQAEVQAANDVTLVETNSDELFDDGYSWVGGNPDGDITIVEFMDYRCGYCRKAHPEVSELIESDGNIRYIVKEFPILGEQSVLASRFAIAVKAVEGDEAYGTVHDLLMTMRGEVTEEGLSAMSEEQGFDTPAVFDAMNSAETETIIAQNRALAQRMAISGTPSFIFESEMVRGYVPLDGMREILAEVRAEG</sequence>
<dbReference type="InterPro" id="IPR012336">
    <property type="entry name" value="Thioredoxin-like_fold"/>
</dbReference>
<dbReference type="InterPro" id="IPR013766">
    <property type="entry name" value="Thioredoxin_domain"/>
</dbReference>
<name>A0ABV7GXW5_9RHOB</name>
<dbReference type="Gene3D" id="3.40.30.10">
    <property type="entry name" value="Glutaredoxin"/>
    <property type="match status" value="1"/>
</dbReference>
<feature type="chain" id="PRO_5046201789" evidence="2">
    <location>
        <begin position="22"/>
        <end position="250"/>
    </location>
</feature>
<proteinExistence type="predicted"/>
<feature type="signal peptide" evidence="2">
    <location>
        <begin position="1"/>
        <end position="21"/>
    </location>
</feature>
<accession>A0ABV7GXW5</accession>
<evidence type="ECO:0000313" key="4">
    <source>
        <dbReference type="EMBL" id="MFC3144815.1"/>
    </source>
</evidence>
<dbReference type="EMBL" id="JBHRTB010000010">
    <property type="protein sequence ID" value="MFC3144815.1"/>
    <property type="molecule type" value="Genomic_DNA"/>
</dbReference>
<evidence type="ECO:0000313" key="5">
    <source>
        <dbReference type="Proteomes" id="UP001595632"/>
    </source>
</evidence>
<dbReference type="Pfam" id="PF18312">
    <property type="entry name" value="ScsC_N"/>
    <property type="match status" value="1"/>
</dbReference>
<evidence type="ECO:0000256" key="2">
    <source>
        <dbReference type="SAM" id="SignalP"/>
    </source>
</evidence>
<dbReference type="CDD" id="cd03023">
    <property type="entry name" value="DsbA_Com1_like"/>
    <property type="match status" value="1"/>
</dbReference>
<protein>
    <submittedName>
        <fullName evidence="4">DsbA family protein</fullName>
    </submittedName>
</protein>
<organism evidence="4 5">
    <name type="scientific">Psychromarinibacter halotolerans</name>
    <dbReference type="NCBI Taxonomy" id="1775175"/>
    <lineage>
        <taxon>Bacteria</taxon>
        <taxon>Pseudomonadati</taxon>
        <taxon>Pseudomonadota</taxon>
        <taxon>Alphaproteobacteria</taxon>
        <taxon>Rhodobacterales</taxon>
        <taxon>Paracoccaceae</taxon>
        <taxon>Psychromarinibacter</taxon>
    </lineage>
</organism>